<evidence type="ECO:0000256" key="14">
    <source>
        <dbReference type="ARBA" id="ARBA00031330"/>
    </source>
</evidence>
<keyword evidence="9" id="KW-0574">Periplasm</keyword>
<protein>
    <recommendedName>
        <fullName evidence="7">Pyranose 2-oxidase</fullName>
        <ecNumber evidence="6">1.1.3.10</ecNumber>
    </recommendedName>
    <alternativeName>
        <fullName evidence="13">FAD-oxidoreductase</fullName>
    </alternativeName>
    <alternativeName>
        <fullName evidence="12">Glucose 2-oxidase</fullName>
    </alternativeName>
    <alternativeName>
        <fullName evidence="14">Pyranose:oxygen 2-oxidoreductase</fullName>
    </alternativeName>
</protein>
<evidence type="ECO:0000256" key="13">
    <source>
        <dbReference type="ARBA" id="ARBA00031159"/>
    </source>
</evidence>
<dbReference type="GO" id="GO:0050233">
    <property type="term" value="F:pyranose oxidase activity"/>
    <property type="evidence" value="ECO:0007669"/>
    <property type="project" value="UniProtKB-EC"/>
</dbReference>
<keyword evidence="17" id="KW-1185">Reference proteome</keyword>
<evidence type="ECO:0000256" key="12">
    <source>
        <dbReference type="ARBA" id="ARBA00030508"/>
    </source>
</evidence>
<keyword evidence="10" id="KW-0274">FAD</keyword>
<evidence type="ECO:0000256" key="4">
    <source>
        <dbReference type="ARBA" id="ARBA00010790"/>
    </source>
</evidence>
<dbReference type="AlphaFoldDB" id="A0A4S4K6A1"/>
<dbReference type="InterPro" id="IPR051473">
    <property type="entry name" value="P2Ox-like"/>
</dbReference>
<dbReference type="PANTHER" id="PTHR42784">
    <property type="entry name" value="PYRANOSE 2-OXIDASE"/>
    <property type="match status" value="1"/>
</dbReference>
<comment type="cofactor">
    <cofactor evidence="2">
        <name>FAD</name>
        <dbReference type="ChEBI" id="CHEBI:57692"/>
    </cofactor>
</comment>
<name>A0A4S4K6A1_9APHY</name>
<evidence type="ECO:0000256" key="10">
    <source>
        <dbReference type="ARBA" id="ARBA00022827"/>
    </source>
</evidence>
<sequence length="544" mass="61424">MKGFSYIEAKVPGYHKKNQIEFQKDIDRFVHVIQGALSTVSVPTSNVHVATLDPASFQNTQDKPFLSLSKNPAQDPFLNLGAEAVTRGVGGMTTHWTCATPRLNPYKELPQLVRDPADNEQLWKKLYDEAEYIIGTSTTQFDESIRHNLVLRNLQKLYEGKNRVFKPLPLACHRLPDPDYVEWHATDRILEPLFTDPRLSPLFTLLTNHRCTRVNIDPSIPSPNSHTVRCAEVKCLLPEIEGRDANDSTFYVHANAYVIACGAVGTPQILANSQRTIEPKQRNADPKDRIIETPLTPNLGRYITEQPMTFCQVVLDASLINSVDENPWNLPWWAAKVDAHKERFPEDPIHIPFRDPEPQVTTPFTEDHPWHTQIHRDAFSYGAVAETIDTRLIVDFRFFGYTEPRELNQVIFQDSYDDAYGMPQPTFKFQMSDDDRQRARRMMDDMCSMALKLGGYLPGSEPQFMTPGLALHLAGTVRAGLDEKETVADTYCKVWNFDNLYVAGNGVIPTGFGANPTLTSICYAIRSANQIVENVTAALAAKMN</sequence>
<dbReference type="InterPro" id="IPR036188">
    <property type="entry name" value="FAD/NAD-bd_sf"/>
</dbReference>
<evidence type="ECO:0000313" key="16">
    <source>
        <dbReference type="EMBL" id="THG93318.1"/>
    </source>
</evidence>
<dbReference type="Gene3D" id="3.50.50.60">
    <property type="entry name" value="FAD/NAD(P)-binding domain"/>
    <property type="match status" value="2"/>
</dbReference>
<comment type="catalytic activity">
    <reaction evidence="1">
        <text>D-glucose + O2 = 2-dehydro-D-glucose + H2O2</text>
        <dbReference type="Rhea" id="RHEA:10552"/>
        <dbReference type="ChEBI" id="CHEBI:4167"/>
        <dbReference type="ChEBI" id="CHEBI:15379"/>
        <dbReference type="ChEBI" id="CHEBI:16240"/>
        <dbReference type="ChEBI" id="CHEBI:16609"/>
        <dbReference type="EC" id="1.1.3.10"/>
    </reaction>
</comment>
<evidence type="ECO:0000256" key="11">
    <source>
        <dbReference type="ARBA" id="ARBA00023002"/>
    </source>
</evidence>
<evidence type="ECO:0000256" key="5">
    <source>
        <dbReference type="ARBA" id="ARBA00011881"/>
    </source>
</evidence>
<dbReference type="SUPFAM" id="SSF51905">
    <property type="entry name" value="FAD/NAD(P)-binding domain"/>
    <property type="match status" value="1"/>
</dbReference>
<dbReference type="Pfam" id="PF05199">
    <property type="entry name" value="GMC_oxred_C"/>
    <property type="match status" value="1"/>
</dbReference>
<dbReference type="EC" id="1.1.3.10" evidence="6"/>
<evidence type="ECO:0000256" key="3">
    <source>
        <dbReference type="ARBA" id="ARBA00004418"/>
    </source>
</evidence>
<organism evidence="16 17">
    <name type="scientific">Hermanssonia centrifuga</name>
    <dbReference type="NCBI Taxonomy" id="98765"/>
    <lineage>
        <taxon>Eukaryota</taxon>
        <taxon>Fungi</taxon>
        <taxon>Dikarya</taxon>
        <taxon>Basidiomycota</taxon>
        <taxon>Agaricomycotina</taxon>
        <taxon>Agaricomycetes</taxon>
        <taxon>Polyporales</taxon>
        <taxon>Meruliaceae</taxon>
        <taxon>Hermanssonia</taxon>
    </lineage>
</organism>
<dbReference type="GO" id="GO:0050660">
    <property type="term" value="F:flavin adenine dinucleotide binding"/>
    <property type="evidence" value="ECO:0007669"/>
    <property type="project" value="InterPro"/>
</dbReference>
<dbReference type="Proteomes" id="UP000309038">
    <property type="component" value="Unassembled WGS sequence"/>
</dbReference>
<keyword evidence="11" id="KW-0560">Oxidoreductase</keyword>
<evidence type="ECO:0000256" key="6">
    <source>
        <dbReference type="ARBA" id="ARBA00013082"/>
    </source>
</evidence>
<dbReference type="GO" id="GO:0042597">
    <property type="term" value="C:periplasmic space"/>
    <property type="evidence" value="ECO:0007669"/>
    <property type="project" value="UniProtKB-SubCell"/>
</dbReference>
<comment type="subcellular location">
    <subcellularLocation>
        <location evidence="3">Periplasm</location>
    </subcellularLocation>
</comment>
<gene>
    <name evidence="16" type="ORF">EW026_g7887</name>
</gene>
<comment type="subunit">
    <text evidence="5">Homotetramer.</text>
</comment>
<dbReference type="SUPFAM" id="SSF54373">
    <property type="entry name" value="FAD-linked reductases, C-terminal domain"/>
    <property type="match status" value="1"/>
</dbReference>
<accession>A0A4S4K6A1</accession>
<reference evidence="16 17" key="1">
    <citation type="submission" date="2019-02" db="EMBL/GenBank/DDBJ databases">
        <title>Genome sequencing of the rare red list fungi Phlebia centrifuga.</title>
        <authorList>
            <person name="Buettner E."/>
            <person name="Kellner H."/>
        </authorList>
    </citation>
    <scope>NUCLEOTIDE SEQUENCE [LARGE SCALE GENOMIC DNA]</scope>
    <source>
        <strain evidence="16 17">DSM 108282</strain>
    </source>
</reference>
<feature type="domain" description="Glucose-methanol-choline oxidoreductase C-terminal" evidence="15">
    <location>
        <begin position="410"/>
        <end position="523"/>
    </location>
</feature>
<proteinExistence type="inferred from homology"/>
<evidence type="ECO:0000256" key="7">
    <source>
        <dbReference type="ARBA" id="ARBA00016408"/>
    </source>
</evidence>
<evidence type="ECO:0000259" key="15">
    <source>
        <dbReference type="Pfam" id="PF05199"/>
    </source>
</evidence>
<evidence type="ECO:0000256" key="1">
    <source>
        <dbReference type="ARBA" id="ARBA00000827"/>
    </source>
</evidence>
<evidence type="ECO:0000256" key="2">
    <source>
        <dbReference type="ARBA" id="ARBA00001974"/>
    </source>
</evidence>
<comment type="caution">
    <text evidence="16">The sequence shown here is derived from an EMBL/GenBank/DDBJ whole genome shotgun (WGS) entry which is preliminary data.</text>
</comment>
<comment type="similarity">
    <text evidence="4">Belongs to the GMC oxidoreductase family.</text>
</comment>
<dbReference type="PANTHER" id="PTHR42784:SF1">
    <property type="entry name" value="PYRANOSE 2-OXIDASE"/>
    <property type="match status" value="1"/>
</dbReference>
<dbReference type="EMBL" id="SGPJ01000699">
    <property type="protein sequence ID" value="THG93318.1"/>
    <property type="molecule type" value="Genomic_DNA"/>
</dbReference>
<evidence type="ECO:0000313" key="17">
    <source>
        <dbReference type="Proteomes" id="UP000309038"/>
    </source>
</evidence>
<keyword evidence="8" id="KW-0285">Flavoprotein</keyword>
<evidence type="ECO:0000256" key="8">
    <source>
        <dbReference type="ARBA" id="ARBA00022630"/>
    </source>
</evidence>
<dbReference type="InterPro" id="IPR012814">
    <property type="entry name" value="P2OX"/>
</dbReference>
<dbReference type="NCBIfam" id="TIGR02462">
    <property type="entry name" value="pyranose_ox"/>
    <property type="match status" value="1"/>
</dbReference>
<dbReference type="InterPro" id="IPR007867">
    <property type="entry name" value="GMC_OxRtase_C"/>
</dbReference>
<evidence type="ECO:0000256" key="9">
    <source>
        <dbReference type="ARBA" id="ARBA00022764"/>
    </source>
</evidence>